<dbReference type="PANTHER" id="PTHR36571">
    <property type="entry name" value="PROTEIN YGIW"/>
    <property type="match status" value="1"/>
</dbReference>
<dbReference type="InterPro" id="IPR005220">
    <property type="entry name" value="CarO-like"/>
</dbReference>
<dbReference type="Pfam" id="PF04076">
    <property type="entry name" value="BOF"/>
    <property type="match status" value="1"/>
</dbReference>
<dbReference type="eggNOG" id="COG3111">
    <property type="taxonomic scope" value="Bacteria"/>
</dbReference>
<gene>
    <name evidence="4" type="ordered locus">EbC_20840</name>
</gene>
<dbReference type="AlphaFoldDB" id="D8MS08"/>
<proteinExistence type="predicted"/>
<organism evidence="5">
    <name type="scientific">Erwinia billingiae (strain Eb661)</name>
    <dbReference type="NCBI Taxonomy" id="634500"/>
    <lineage>
        <taxon>Bacteria</taxon>
        <taxon>Pseudomonadati</taxon>
        <taxon>Pseudomonadota</taxon>
        <taxon>Gammaproteobacteria</taxon>
        <taxon>Enterobacterales</taxon>
        <taxon>Erwiniaceae</taxon>
        <taxon>Erwinia</taxon>
    </lineage>
</organism>
<keyword evidence="5" id="KW-1185">Reference proteome</keyword>
<dbReference type="Proteomes" id="UP000008793">
    <property type="component" value="Chromosome"/>
</dbReference>
<reference evidence="4 5" key="1">
    <citation type="journal article" date="2010" name="BMC Genomics">
        <title>Genome comparison of the epiphytic bacteria Erwinia billingiae and E. tasmaniensis with the pear pathogen E. pyrifoliae.</title>
        <authorList>
            <person name="Kube M."/>
            <person name="Migdoll A.M."/>
            <person name="Gehring I."/>
            <person name="Heitmann K."/>
            <person name="Mayer Y."/>
            <person name="Kuhl H."/>
            <person name="Knaust F."/>
            <person name="Geider K."/>
            <person name="Reinhardt R."/>
        </authorList>
    </citation>
    <scope>NUCLEOTIDE SEQUENCE [LARGE SCALE GENOMIC DNA]</scope>
    <source>
        <strain evidence="4 5">Eb661</strain>
    </source>
</reference>
<dbReference type="EMBL" id="FP236843">
    <property type="protein sequence ID" value="CAX59615.1"/>
    <property type="molecule type" value="Genomic_DNA"/>
</dbReference>
<dbReference type="GeneID" id="90512104"/>
<dbReference type="HOGENOM" id="CLU_118907_2_1_6"/>
<evidence type="ECO:0000256" key="1">
    <source>
        <dbReference type="ARBA" id="ARBA00022729"/>
    </source>
</evidence>
<keyword evidence="1 3" id="KW-0732">Signal</keyword>
<evidence type="ECO:0000313" key="4">
    <source>
        <dbReference type="EMBL" id="CAX59615.1"/>
    </source>
</evidence>
<sequence>MKKMLALAALLAFSSHTMAAEGGYKTGEAPPPPQQKDAGKKGTEDTAESTVASLADQRLNAWVTLEGFLIKKTGAETFDFRDDSGTIRVTVPQSAWKGKEYSAKDLVRLSGYVKGQGKSRHVQAQQIKAP</sequence>
<protein>
    <submittedName>
        <fullName evidence="4">Conserved uncharacterized protein</fullName>
    </submittedName>
</protein>
<dbReference type="InterPro" id="IPR036700">
    <property type="entry name" value="BOBF_sf"/>
</dbReference>
<feature type="region of interest" description="Disordered" evidence="2">
    <location>
        <begin position="21"/>
        <end position="50"/>
    </location>
</feature>
<feature type="signal peptide" evidence="3">
    <location>
        <begin position="1"/>
        <end position="19"/>
    </location>
</feature>
<evidence type="ECO:0000313" key="5">
    <source>
        <dbReference type="Proteomes" id="UP000008793"/>
    </source>
</evidence>
<dbReference type="RefSeq" id="WP_013202105.1">
    <property type="nucleotide sequence ID" value="NC_014306.1"/>
</dbReference>
<accession>D8MS08</accession>
<dbReference type="NCBIfam" id="NF033674">
    <property type="entry name" value="stress_OB_fold"/>
    <property type="match status" value="1"/>
</dbReference>
<dbReference type="PANTHER" id="PTHR36571:SF2">
    <property type="entry name" value="PERIPLASMIC PROTEIN"/>
    <property type="match status" value="1"/>
</dbReference>
<evidence type="ECO:0000256" key="3">
    <source>
        <dbReference type="SAM" id="SignalP"/>
    </source>
</evidence>
<dbReference type="STRING" id="634500.EbC_20840"/>
<dbReference type="SUPFAM" id="SSF101756">
    <property type="entry name" value="Hypothetical protein YgiW"/>
    <property type="match status" value="1"/>
</dbReference>
<feature type="chain" id="PRO_5003118202" evidence="3">
    <location>
        <begin position="20"/>
        <end position="130"/>
    </location>
</feature>
<name>D8MS08_ERWBE</name>
<dbReference type="Gene3D" id="2.40.50.200">
    <property type="entry name" value="Bacterial OB-fold"/>
    <property type="match status" value="1"/>
</dbReference>
<evidence type="ECO:0000256" key="2">
    <source>
        <dbReference type="SAM" id="MobiDB-lite"/>
    </source>
</evidence>
<dbReference type="KEGG" id="ebi:EbC_20840"/>